<accession>A0A3P7MZA2</accession>
<keyword evidence="1" id="KW-0106">Calcium</keyword>
<evidence type="ECO:0000256" key="1">
    <source>
        <dbReference type="ARBA" id="ARBA00022837"/>
    </source>
</evidence>
<dbReference type="GO" id="GO:0005509">
    <property type="term" value="F:calcium ion binding"/>
    <property type="evidence" value="ECO:0007669"/>
    <property type="project" value="InterPro"/>
</dbReference>
<dbReference type="AlphaFoldDB" id="A0A3P7MZA2"/>
<evidence type="ECO:0000259" key="2">
    <source>
        <dbReference type="PROSITE" id="PS50222"/>
    </source>
</evidence>
<dbReference type="InterPro" id="IPR002048">
    <property type="entry name" value="EF_hand_dom"/>
</dbReference>
<evidence type="ECO:0000313" key="3">
    <source>
        <dbReference type="EMBL" id="VDN23861.1"/>
    </source>
</evidence>
<dbReference type="InterPro" id="IPR011992">
    <property type="entry name" value="EF-hand-dom_pair"/>
</dbReference>
<dbReference type="OrthoDB" id="289247at2759"/>
<sequence length="63" mass="7203">MYHSHDKTDGLDVHVYHSIKSSVTVPVFTDEEIEEVVDPILKSYDINGDGFIEFAEFRAKTVM</sequence>
<dbReference type="InterPro" id="IPR018247">
    <property type="entry name" value="EF_Hand_1_Ca_BS"/>
</dbReference>
<dbReference type="SUPFAM" id="SSF47473">
    <property type="entry name" value="EF-hand"/>
    <property type="match status" value="1"/>
</dbReference>
<protein>
    <recommendedName>
        <fullName evidence="2">EF-hand domain-containing protein</fullName>
    </recommendedName>
</protein>
<name>A0A3P7MZA2_CYLGO</name>
<feature type="domain" description="EF-hand" evidence="2">
    <location>
        <begin position="32"/>
        <end position="63"/>
    </location>
</feature>
<organism evidence="3 4">
    <name type="scientific">Cylicostephanus goldi</name>
    <name type="common">Nematode worm</name>
    <dbReference type="NCBI Taxonomy" id="71465"/>
    <lineage>
        <taxon>Eukaryota</taxon>
        <taxon>Metazoa</taxon>
        <taxon>Ecdysozoa</taxon>
        <taxon>Nematoda</taxon>
        <taxon>Chromadorea</taxon>
        <taxon>Rhabditida</taxon>
        <taxon>Rhabditina</taxon>
        <taxon>Rhabditomorpha</taxon>
        <taxon>Strongyloidea</taxon>
        <taxon>Strongylidae</taxon>
        <taxon>Cylicostephanus</taxon>
    </lineage>
</organism>
<dbReference type="PROSITE" id="PS00018">
    <property type="entry name" value="EF_HAND_1"/>
    <property type="match status" value="1"/>
</dbReference>
<proteinExistence type="predicted"/>
<dbReference type="Proteomes" id="UP000271889">
    <property type="component" value="Unassembled WGS sequence"/>
</dbReference>
<reference evidence="3 4" key="1">
    <citation type="submission" date="2018-11" db="EMBL/GenBank/DDBJ databases">
        <authorList>
            <consortium name="Pathogen Informatics"/>
        </authorList>
    </citation>
    <scope>NUCLEOTIDE SEQUENCE [LARGE SCALE GENOMIC DNA]</scope>
</reference>
<gene>
    <name evidence="3" type="ORF">CGOC_LOCUS9693</name>
</gene>
<evidence type="ECO:0000313" key="4">
    <source>
        <dbReference type="Proteomes" id="UP000271889"/>
    </source>
</evidence>
<keyword evidence="4" id="KW-1185">Reference proteome</keyword>
<dbReference type="EMBL" id="UYRV01107929">
    <property type="protein sequence ID" value="VDN23861.1"/>
    <property type="molecule type" value="Genomic_DNA"/>
</dbReference>
<dbReference type="PROSITE" id="PS50222">
    <property type="entry name" value="EF_HAND_2"/>
    <property type="match status" value="1"/>
</dbReference>
<dbReference type="Gene3D" id="1.10.238.10">
    <property type="entry name" value="EF-hand"/>
    <property type="match status" value="1"/>
</dbReference>